<dbReference type="InterPro" id="IPR058526">
    <property type="entry name" value="DUF8213"/>
</dbReference>
<accession>A0A9P5B7R7</accession>
<dbReference type="AlphaFoldDB" id="A0A9P5B7R7"/>
<comment type="caution">
    <text evidence="4">The sequence shown here is derived from an EMBL/GenBank/DDBJ whole genome shotgun (WGS) entry which is preliminary data.</text>
</comment>
<feature type="domain" description="DUF8213" evidence="3">
    <location>
        <begin position="23"/>
        <end position="146"/>
    </location>
</feature>
<proteinExistence type="predicted"/>
<evidence type="ECO:0000313" key="4">
    <source>
        <dbReference type="EMBL" id="KAF4497547.1"/>
    </source>
</evidence>
<sequence length="445" mass="47909">MLGSLVVLLLASLSIASPTLEKRAITCLKVGQTATASWTNSAGKKCTFTGVVGSNYGANPSGSGDYSCNGRCGAGCSGTAVGNVYTQDCFSHDICSYFNSASGGASDPNCGAAYNAAVDDTALGFANGCSQNNPSNSVAKPNSAPNAALGFPGVPAGRHLHADLAWHRSDSFAGPRPLLIPMHLTLAKDSAPTTEDGTKVLEPQITLPFQHVFSSVRCPKYKPRTLTLVAELNGQSSANTKLSSVIFGENWSTTPPTMGVFSLGKDGILRSLGPDRDVHDAVPLSPHLIKALLDRLPFRPQNEVDFRGVDVRNTPREQWYHPDKGLLPPPLVQTEEEKKLIESKRDETRRKLEKAKKRPRYPPQILSDYDLGLKETSSEDVSQAFKEMTRVKVLPVIGKCNCHFVGRYRNTCGLSVSEFQLNGITILTGQRKGMTAQPQSSIFDQ</sequence>
<feature type="signal peptide" evidence="2">
    <location>
        <begin position="1"/>
        <end position="16"/>
    </location>
</feature>
<name>A0A9P5B7R7_9HYPO</name>
<dbReference type="OrthoDB" id="3660917at2759"/>
<keyword evidence="2" id="KW-0732">Signal</keyword>
<feature type="coiled-coil region" evidence="1">
    <location>
        <begin position="331"/>
        <end position="358"/>
    </location>
</feature>
<evidence type="ECO:0000256" key="1">
    <source>
        <dbReference type="SAM" id="Coils"/>
    </source>
</evidence>
<keyword evidence="5" id="KW-1185">Reference proteome</keyword>
<organism evidence="4 5">
    <name type="scientific">Fusarium agapanthi</name>
    <dbReference type="NCBI Taxonomy" id="1803897"/>
    <lineage>
        <taxon>Eukaryota</taxon>
        <taxon>Fungi</taxon>
        <taxon>Dikarya</taxon>
        <taxon>Ascomycota</taxon>
        <taxon>Pezizomycotina</taxon>
        <taxon>Sordariomycetes</taxon>
        <taxon>Hypocreomycetidae</taxon>
        <taxon>Hypocreales</taxon>
        <taxon>Nectriaceae</taxon>
        <taxon>Fusarium</taxon>
        <taxon>Fusarium fujikuroi species complex</taxon>
    </lineage>
</organism>
<dbReference type="Proteomes" id="UP000737391">
    <property type="component" value="Unassembled WGS sequence"/>
</dbReference>
<evidence type="ECO:0000256" key="2">
    <source>
        <dbReference type="SAM" id="SignalP"/>
    </source>
</evidence>
<reference evidence="4" key="1">
    <citation type="submission" date="2020-01" db="EMBL/GenBank/DDBJ databases">
        <title>Identification and distribution of gene clusters putatively required for synthesis of sphingolipid metabolism inhibitors in phylogenetically diverse species of the filamentous fungus Fusarium.</title>
        <authorList>
            <person name="Kim H.-S."/>
            <person name="Busman M."/>
            <person name="Brown D.W."/>
            <person name="Divon H."/>
            <person name="Uhlig S."/>
            <person name="Proctor R.H."/>
        </authorList>
    </citation>
    <scope>NUCLEOTIDE SEQUENCE</scope>
    <source>
        <strain evidence="4">NRRL 31653</strain>
    </source>
</reference>
<protein>
    <recommendedName>
        <fullName evidence="3">DUF8213 domain-containing protein</fullName>
    </recommendedName>
</protein>
<feature type="chain" id="PRO_5040170459" description="DUF8213 domain-containing protein" evidence="2">
    <location>
        <begin position="17"/>
        <end position="445"/>
    </location>
</feature>
<evidence type="ECO:0000313" key="5">
    <source>
        <dbReference type="Proteomes" id="UP000737391"/>
    </source>
</evidence>
<dbReference type="Pfam" id="PF26641">
    <property type="entry name" value="DUF8213"/>
    <property type="match status" value="1"/>
</dbReference>
<gene>
    <name evidence="4" type="ORF">FAGAP_6277</name>
</gene>
<evidence type="ECO:0000259" key="3">
    <source>
        <dbReference type="Pfam" id="PF26641"/>
    </source>
</evidence>
<keyword evidence="1" id="KW-0175">Coiled coil</keyword>
<dbReference type="EMBL" id="LUFC02000421">
    <property type="protein sequence ID" value="KAF4497547.1"/>
    <property type="molecule type" value="Genomic_DNA"/>
</dbReference>